<dbReference type="Proteomes" id="UP000017133">
    <property type="component" value="Unassembled WGS sequence"/>
</dbReference>
<evidence type="ECO:0000313" key="2">
    <source>
        <dbReference type="Proteomes" id="UP000017133"/>
    </source>
</evidence>
<protein>
    <submittedName>
        <fullName evidence="1">Uncharacterized protein</fullName>
    </submittedName>
</protein>
<proteinExistence type="predicted"/>
<gene>
    <name evidence="1" type="ORF">O185_02955</name>
</gene>
<organism evidence="1 2">
    <name type="scientific">Photorhabdus temperata J3</name>
    <dbReference type="NCBI Taxonomy" id="1389415"/>
    <lineage>
        <taxon>Bacteria</taxon>
        <taxon>Pseudomonadati</taxon>
        <taxon>Pseudomonadota</taxon>
        <taxon>Gammaproteobacteria</taxon>
        <taxon>Enterobacterales</taxon>
        <taxon>Morganellaceae</taxon>
        <taxon>Photorhabdus</taxon>
    </lineage>
</organism>
<comment type="caution">
    <text evidence="1">The sequence shown here is derived from an EMBL/GenBank/DDBJ whole genome shotgun (WGS) entry which is preliminary data.</text>
</comment>
<sequence>MTVNVEALINSLGRTYQEIFDKGLILYKAKPNGFPGDEVI</sequence>
<dbReference type="EMBL" id="AXDT01000024">
    <property type="protein sequence ID" value="ERT14624.1"/>
    <property type="molecule type" value="Genomic_DNA"/>
</dbReference>
<accession>U7R367</accession>
<evidence type="ECO:0000313" key="1">
    <source>
        <dbReference type="EMBL" id="ERT14624.1"/>
    </source>
</evidence>
<dbReference type="PATRIC" id="fig|1389415.4.peg.582"/>
<dbReference type="Pfam" id="PF19929">
    <property type="entry name" value="DUF6392"/>
    <property type="match status" value="1"/>
</dbReference>
<dbReference type="InterPro" id="IPR045657">
    <property type="entry name" value="DUF6392"/>
</dbReference>
<reference evidence="1 2" key="1">
    <citation type="submission" date="2013-10" db="EMBL/GenBank/DDBJ databases">
        <title>Whole Genome Shotgun Sequence of Photorhabdus temperata J3.</title>
        <authorList>
            <person name="Park G.-S."/>
            <person name="Hong S.-J."/>
            <person name="Shin J.-H."/>
        </authorList>
    </citation>
    <scope>NUCLEOTIDE SEQUENCE [LARGE SCALE GENOMIC DNA]</scope>
    <source>
        <strain evidence="1 2">J3</strain>
    </source>
</reference>
<keyword evidence="2" id="KW-1185">Reference proteome</keyword>
<dbReference type="AlphaFoldDB" id="U7R367"/>
<name>U7R367_PHOTE</name>